<dbReference type="EMBL" id="VSSQ01014948">
    <property type="protein sequence ID" value="MPM54756.1"/>
    <property type="molecule type" value="Genomic_DNA"/>
</dbReference>
<accession>A0A645APC7</accession>
<protein>
    <submittedName>
        <fullName evidence="1">Uncharacterized protein</fullName>
    </submittedName>
</protein>
<comment type="caution">
    <text evidence="1">The sequence shown here is derived from an EMBL/GenBank/DDBJ whole genome shotgun (WGS) entry which is preliminary data.</text>
</comment>
<evidence type="ECO:0000313" key="1">
    <source>
        <dbReference type="EMBL" id="MPM54756.1"/>
    </source>
</evidence>
<reference evidence="1" key="1">
    <citation type="submission" date="2019-08" db="EMBL/GenBank/DDBJ databases">
        <authorList>
            <person name="Kucharzyk K."/>
            <person name="Murdoch R.W."/>
            <person name="Higgins S."/>
            <person name="Loffler F."/>
        </authorList>
    </citation>
    <scope>NUCLEOTIDE SEQUENCE</scope>
</reference>
<proteinExistence type="predicted"/>
<organism evidence="1">
    <name type="scientific">bioreactor metagenome</name>
    <dbReference type="NCBI Taxonomy" id="1076179"/>
    <lineage>
        <taxon>unclassified sequences</taxon>
        <taxon>metagenomes</taxon>
        <taxon>ecological metagenomes</taxon>
    </lineage>
</organism>
<gene>
    <name evidence="1" type="ORF">SDC9_101536</name>
</gene>
<sequence>MQSNPPAFHGRGKERERLRPYGDVLDDTATHRFSSVGGRICRLFAGLSEDFRARKLHLRALLACACDGSCRVGRRAGLRGVCALWHRHRAVDCAVCQSKARACLQHLVSERNQPRVYCRVSRHHRFFDPYAVCPLR</sequence>
<dbReference type="AlphaFoldDB" id="A0A645APC7"/>
<name>A0A645APC7_9ZZZZ</name>